<dbReference type="InterPro" id="IPR050372">
    <property type="entry name" value="Neurexin-related_CASP"/>
</dbReference>
<comment type="caution">
    <text evidence="5">The sequence shown here is derived from an EMBL/GenBank/DDBJ whole genome shotgun (WGS) entry which is preliminary data.</text>
</comment>
<organism evidence="5 6">
    <name type="scientific">Plakobranchus ocellatus</name>
    <dbReference type="NCBI Taxonomy" id="259542"/>
    <lineage>
        <taxon>Eukaryota</taxon>
        <taxon>Metazoa</taxon>
        <taxon>Spiralia</taxon>
        <taxon>Lophotrochozoa</taxon>
        <taxon>Mollusca</taxon>
        <taxon>Gastropoda</taxon>
        <taxon>Heterobranchia</taxon>
        <taxon>Euthyneura</taxon>
        <taxon>Panpulmonata</taxon>
        <taxon>Sacoglossa</taxon>
        <taxon>Placobranchoidea</taxon>
        <taxon>Plakobranchidae</taxon>
        <taxon>Plakobranchus</taxon>
    </lineage>
</organism>
<feature type="disulfide bond" evidence="2">
    <location>
        <begin position="220"/>
        <end position="229"/>
    </location>
</feature>
<keyword evidence="6" id="KW-1185">Reference proteome</keyword>
<dbReference type="SUPFAM" id="SSF49899">
    <property type="entry name" value="Concanavalin A-like lectins/glucanases"/>
    <property type="match status" value="2"/>
</dbReference>
<feature type="domain" description="EGF-like" evidence="4">
    <location>
        <begin position="191"/>
        <end position="230"/>
    </location>
</feature>
<dbReference type="Gene3D" id="2.60.120.200">
    <property type="match status" value="2"/>
</dbReference>
<evidence type="ECO:0000256" key="1">
    <source>
        <dbReference type="ARBA" id="ARBA00023157"/>
    </source>
</evidence>
<dbReference type="GO" id="GO:0016020">
    <property type="term" value="C:membrane"/>
    <property type="evidence" value="ECO:0007669"/>
    <property type="project" value="UniProtKB-SubCell"/>
</dbReference>
<dbReference type="Proteomes" id="UP000735302">
    <property type="component" value="Unassembled WGS sequence"/>
</dbReference>
<sequence length="418" mass="46650">MDETKVRPLYSPVDVPHFSFNSSLEIPLARGKDQQANVRVIIKASSLNGFILHLGHSLPSGSGFLSLALEDGHVVFKIVTGQRKFQVKSLGRVNPNKWTLVLAMYASNKGYLKVSDQALSRFNGLRNDASINMTRLTMRQNFSYLGRDPLNDGSELAEARRSFTGCLHLVRINDKNIDLYGPGVSGINLVNCSVCEKLNEPCLNGGQCMPGNDSSYTCGCSEPLSDTQCKDDQVLHFTGRNYVRYKDKKVFDNFVDDLKSVYLAIRTTCPNGLIFWSGNMQEKPSGPTSVLRDFLALGLGNGVLRLYYDLGAGEVQANYSETRLFDGNWHLIMLLKTKEGVNMIIDREIYVKSTAPGSDYDLDSEYLYLGGMPDERLHTQGRFNSSFIGDIRKTNLKRGLNVTFLQHPHDPDNVYQCG</sequence>
<dbReference type="InterPro" id="IPR001791">
    <property type="entry name" value="Laminin_G"/>
</dbReference>
<dbReference type="PROSITE" id="PS50025">
    <property type="entry name" value="LAM_G_DOMAIN"/>
    <property type="match status" value="2"/>
</dbReference>
<evidence type="ECO:0000259" key="4">
    <source>
        <dbReference type="PROSITE" id="PS50026"/>
    </source>
</evidence>
<dbReference type="InterPro" id="IPR000742">
    <property type="entry name" value="EGF"/>
</dbReference>
<evidence type="ECO:0000259" key="3">
    <source>
        <dbReference type="PROSITE" id="PS50025"/>
    </source>
</evidence>
<dbReference type="CDD" id="cd00054">
    <property type="entry name" value="EGF_CA"/>
    <property type="match status" value="1"/>
</dbReference>
<gene>
    <name evidence="5" type="ORF">PoB_001971400</name>
</gene>
<dbReference type="PANTHER" id="PTHR15036:SF85">
    <property type="entry name" value="SP2353, ISOFORM A"/>
    <property type="match status" value="1"/>
</dbReference>
<evidence type="ECO:0000313" key="5">
    <source>
        <dbReference type="EMBL" id="GFN93208.1"/>
    </source>
</evidence>
<comment type="caution">
    <text evidence="2">Lacks conserved residue(s) required for the propagation of feature annotation.</text>
</comment>
<name>A0AAV3ZCV1_9GAST</name>
<dbReference type="AlphaFoldDB" id="A0AAV3ZCV1"/>
<protein>
    <submittedName>
        <fullName evidence="5">Pikachurin-like</fullName>
    </submittedName>
</protein>
<reference evidence="5 6" key="1">
    <citation type="journal article" date="2021" name="Elife">
        <title>Chloroplast acquisition without the gene transfer in kleptoplastic sea slugs, Plakobranchus ocellatus.</title>
        <authorList>
            <person name="Maeda T."/>
            <person name="Takahashi S."/>
            <person name="Yoshida T."/>
            <person name="Shimamura S."/>
            <person name="Takaki Y."/>
            <person name="Nagai Y."/>
            <person name="Toyoda A."/>
            <person name="Suzuki Y."/>
            <person name="Arimoto A."/>
            <person name="Ishii H."/>
            <person name="Satoh N."/>
            <person name="Nishiyama T."/>
            <person name="Hasebe M."/>
            <person name="Maruyama T."/>
            <person name="Minagawa J."/>
            <person name="Obokata J."/>
            <person name="Shigenobu S."/>
        </authorList>
    </citation>
    <scope>NUCLEOTIDE SEQUENCE [LARGE SCALE GENOMIC DNA]</scope>
</reference>
<dbReference type="SMART" id="SM00282">
    <property type="entry name" value="LamG"/>
    <property type="match status" value="2"/>
</dbReference>
<evidence type="ECO:0000313" key="6">
    <source>
        <dbReference type="Proteomes" id="UP000735302"/>
    </source>
</evidence>
<dbReference type="Pfam" id="PF00054">
    <property type="entry name" value="Laminin_G_1"/>
    <property type="match status" value="2"/>
</dbReference>
<accession>A0AAV3ZCV1</accession>
<dbReference type="InterPro" id="IPR013320">
    <property type="entry name" value="ConA-like_dom_sf"/>
</dbReference>
<dbReference type="CDD" id="cd00110">
    <property type="entry name" value="LamG"/>
    <property type="match status" value="2"/>
</dbReference>
<dbReference type="EMBL" id="BLXT01002317">
    <property type="protein sequence ID" value="GFN93208.1"/>
    <property type="molecule type" value="Genomic_DNA"/>
</dbReference>
<dbReference type="PROSITE" id="PS50026">
    <property type="entry name" value="EGF_3"/>
    <property type="match status" value="1"/>
</dbReference>
<keyword evidence="1 2" id="KW-1015">Disulfide bond</keyword>
<feature type="domain" description="Laminin G" evidence="3">
    <location>
        <begin position="13"/>
        <end position="195"/>
    </location>
</feature>
<dbReference type="SMART" id="SM00181">
    <property type="entry name" value="EGF"/>
    <property type="match status" value="1"/>
</dbReference>
<evidence type="ECO:0000256" key="2">
    <source>
        <dbReference type="PROSITE-ProRule" id="PRU00076"/>
    </source>
</evidence>
<keyword evidence="2" id="KW-0245">EGF-like domain</keyword>
<feature type="domain" description="Laminin G" evidence="3">
    <location>
        <begin position="232"/>
        <end position="417"/>
    </location>
</feature>
<dbReference type="PANTHER" id="PTHR15036">
    <property type="entry name" value="PIKACHURIN-LIKE PROTEIN"/>
    <property type="match status" value="1"/>
</dbReference>
<proteinExistence type="predicted"/>